<evidence type="ECO:0000256" key="12">
    <source>
        <dbReference type="PROSITE-ProRule" id="PRU10144"/>
    </source>
</evidence>
<dbReference type="EMBL" id="JAUZEE010000003">
    <property type="protein sequence ID" value="MDP4300599.1"/>
    <property type="molecule type" value="Genomic_DNA"/>
</dbReference>
<dbReference type="InterPro" id="IPR012910">
    <property type="entry name" value="Plug_dom"/>
</dbReference>
<dbReference type="Pfam" id="PF07715">
    <property type="entry name" value="Plug"/>
    <property type="match status" value="1"/>
</dbReference>
<dbReference type="InterPro" id="IPR036942">
    <property type="entry name" value="Beta-barrel_TonB_sf"/>
</dbReference>
<feature type="domain" description="TonB-dependent receptor-like beta-barrel" evidence="14">
    <location>
        <begin position="214"/>
        <end position="622"/>
    </location>
</feature>
<proteinExistence type="inferred from homology"/>
<evidence type="ECO:0000256" key="6">
    <source>
        <dbReference type="ARBA" id="ARBA00022729"/>
    </source>
</evidence>
<evidence type="ECO:0000259" key="15">
    <source>
        <dbReference type="Pfam" id="PF07715"/>
    </source>
</evidence>
<keyword evidence="7 13" id="KW-0798">TonB box</keyword>
<evidence type="ECO:0000313" key="16">
    <source>
        <dbReference type="EMBL" id="MDP4300599.1"/>
    </source>
</evidence>
<dbReference type="PANTHER" id="PTHR30069:SF27">
    <property type="entry name" value="BLL4766 PROTEIN"/>
    <property type="match status" value="1"/>
</dbReference>
<dbReference type="PANTHER" id="PTHR30069">
    <property type="entry name" value="TONB-DEPENDENT OUTER MEMBRANE RECEPTOR"/>
    <property type="match status" value="1"/>
</dbReference>
<evidence type="ECO:0000313" key="17">
    <source>
        <dbReference type="Proteomes" id="UP001235760"/>
    </source>
</evidence>
<name>A0ABT9G290_LEPDI</name>
<evidence type="ECO:0000259" key="14">
    <source>
        <dbReference type="Pfam" id="PF00593"/>
    </source>
</evidence>
<keyword evidence="5 11" id="KW-0812">Transmembrane</keyword>
<keyword evidence="3 11" id="KW-0813">Transport</keyword>
<dbReference type="RefSeq" id="WP_305749145.1">
    <property type="nucleotide sequence ID" value="NZ_JAUZEE010000003.1"/>
</dbReference>
<organism evidence="16 17">
    <name type="scientific">Leptothrix discophora</name>
    <dbReference type="NCBI Taxonomy" id="89"/>
    <lineage>
        <taxon>Bacteria</taxon>
        <taxon>Pseudomonadati</taxon>
        <taxon>Pseudomonadota</taxon>
        <taxon>Betaproteobacteria</taxon>
        <taxon>Burkholderiales</taxon>
        <taxon>Sphaerotilaceae</taxon>
        <taxon>Leptothrix</taxon>
    </lineage>
</organism>
<keyword evidence="4 11" id="KW-1134">Transmembrane beta strand</keyword>
<dbReference type="InterPro" id="IPR010917">
    <property type="entry name" value="TonB_rcpt_CS"/>
</dbReference>
<dbReference type="PROSITE" id="PS52016">
    <property type="entry name" value="TONB_DEPENDENT_REC_3"/>
    <property type="match status" value="1"/>
</dbReference>
<dbReference type="PROSITE" id="PS01156">
    <property type="entry name" value="TONB_DEPENDENT_REC_2"/>
    <property type="match status" value="1"/>
</dbReference>
<keyword evidence="9 16" id="KW-0675">Receptor</keyword>
<keyword evidence="8 11" id="KW-0472">Membrane</keyword>
<dbReference type="InterPro" id="IPR037066">
    <property type="entry name" value="Plug_dom_sf"/>
</dbReference>
<evidence type="ECO:0000256" key="1">
    <source>
        <dbReference type="ARBA" id="ARBA00004571"/>
    </source>
</evidence>
<feature type="short sequence motif" description="TonB C-terminal box" evidence="12">
    <location>
        <begin position="641"/>
        <end position="658"/>
    </location>
</feature>
<sequence>MSSPSRFCRLTAVSPRLVQLAPIALASFCALGVPRAVMAQADVANRLALASTLPQVVISGTRFADAADSQPIGISVITAEQISRGGYTTLNEAVMRQLGVPGRLDLNGGGEYALDLRGFGGTSDSNMVIVVDGIRVSEGDTGGTRLAGIPIETVERIEVLRGTNAVLYGEGATAGVIVITTKAGKGVSRRDAGQVYLAGGTQGRRELRGTATLNAGDFSFDLAAQRRLSDGHRDNFASGVGAAAFAAQWQDGEGLRLVARHAEDTLSTGLPNALSAAQFAADPSQATSLTDHGRIDGRRSTLTGELRVGAWEFAADVGHRTKALRSINFDAPFDYDIRADTANVRARHIGRIAGLSNQVRFGVDHARWERTVPQAAPDVQRSRAFYIKDDLTLAGGTAWSAGLRREKLDKEAHGFGPGLGKDRVTAWDLGVVQPIGRHAQVYGRLGKSFRLASVDELSNTNLRTQTSRDLEVGTRWRDETTRLEARVYRSRLHNEIGFDPAAGLFGSNVNYDPTRRSGIEAEGRHELSSAVELRAAAALLRSRFDSGANAGKDVPLAPRVNGLVGVNWQFLPQHHLGADVVYIGRQYPTLDNSCRMASAATLDTRYAWRQPSWELSLAVTNVADRTYTTQAFRCDAGQVTGLYPEPGRAIVAAARFNF</sequence>
<evidence type="ECO:0000256" key="11">
    <source>
        <dbReference type="PROSITE-ProRule" id="PRU01360"/>
    </source>
</evidence>
<comment type="similarity">
    <text evidence="2 11 13">Belongs to the TonB-dependent receptor family.</text>
</comment>
<dbReference type="Proteomes" id="UP001235760">
    <property type="component" value="Unassembled WGS sequence"/>
</dbReference>
<comment type="subcellular location">
    <subcellularLocation>
        <location evidence="1 11">Cell outer membrane</location>
        <topology evidence="1 11">Multi-pass membrane protein</topology>
    </subcellularLocation>
</comment>
<keyword evidence="10 11" id="KW-0998">Cell outer membrane</keyword>
<evidence type="ECO:0000256" key="9">
    <source>
        <dbReference type="ARBA" id="ARBA00023170"/>
    </source>
</evidence>
<dbReference type="Gene3D" id="2.40.170.20">
    <property type="entry name" value="TonB-dependent receptor, beta-barrel domain"/>
    <property type="match status" value="1"/>
</dbReference>
<evidence type="ECO:0000256" key="10">
    <source>
        <dbReference type="ARBA" id="ARBA00023237"/>
    </source>
</evidence>
<feature type="domain" description="TonB-dependent receptor plug" evidence="15">
    <location>
        <begin position="69"/>
        <end position="176"/>
    </location>
</feature>
<dbReference type="Pfam" id="PF00593">
    <property type="entry name" value="TonB_dep_Rec_b-barrel"/>
    <property type="match status" value="1"/>
</dbReference>
<evidence type="ECO:0000256" key="5">
    <source>
        <dbReference type="ARBA" id="ARBA00022692"/>
    </source>
</evidence>
<evidence type="ECO:0000256" key="8">
    <source>
        <dbReference type="ARBA" id="ARBA00023136"/>
    </source>
</evidence>
<accession>A0ABT9G290</accession>
<dbReference type="SUPFAM" id="SSF56935">
    <property type="entry name" value="Porins"/>
    <property type="match status" value="1"/>
</dbReference>
<keyword evidence="17" id="KW-1185">Reference proteome</keyword>
<evidence type="ECO:0000256" key="4">
    <source>
        <dbReference type="ARBA" id="ARBA00022452"/>
    </source>
</evidence>
<keyword evidence="6" id="KW-0732">Signal</keyword>
<reference evidence="16 17" key="1">
    <citation type="submission" date="2023-08" db="EMBL/GenBank/DDBJ databases">
        <authorList>
            <person name="Roldan D.M."/>
            <person name="Menes R.J."/>
        </authorList>
    </citation>
    <scope>NUCLEOTIDE SEQUENCE [LARGE SCALE GENOMIC DNA]</scope>
    <source>
        <strain evidence="16 17">CCM 2812</strain>
    </source>
</reference>
<evidence type="ECO:0000256" key="13">
    <source>
        <dbReference type="RuleBase" id="RU003357"/>
    </source>
</evidence>
<dbReference type="InterPro" id="IPR000531">
    <property type="entry name" value="Beta-barrel_TonB"/>
</dbReference>
<evidence type="ECO:0000256" key="7">
    <source>
        <dbReference type="ARBA" id="ARBA00023077"/>
    </source>
</evidence>
<protein>
    <submittedName>
        <fullName evidence="16">TonB-dependent receptor</fullName>
    </submittedName>
</protein>
<evidence type="ECO:0000256" key="3">
    <source>
        <dbReference type="ARBA" id="ARBA00022448"/>
    </source>
</evidence>
<gene>
    <name evidence="16" type="ORF">Q8X39_08120</name>
</gene>
<evidence type="ECO:0000256" key="2">
    <source>
        <dbReference type="ARBA" id="ARBA00009810"/>
    </source>
</evidence>
<dbReference type="InterPro" id="IPR039426">
    <property type="entry name" value="TonB-dep_rcpt-like"/>
</dbReference>
<dbReference type="Gene3D" id="2.170.130.10">
    <property type="entry name" value="TonB-dependent receptor, plug domain"/>
    <property type="match status" value="1"/>
</dbReference>
<comment type="caution">
    <text evidence="16">The sequence shown here is derived from an EMBL/GenBank/DDBJ whole genome shotgun (WGS) entry which is preliminary data.</text>
</comment>